<keyword evidence="2" id="KW-0210">Decarboxylase</keyword>
<sequence length="357" mass="38821">MSGGSVMRSRVLQWRVPSEFPSNGATSRGGSRKRILVTGGAGFLGSHLIERLLEGGNEVVCVDNFSTGNLQNLRGMLRNKRLSVLGHDIVLPLDAGTFDEIYNLACPASPPHYQADPVQTTKTCVLGALNVLEIARISNARILQASTSEVYGDPTVHPQPETYWGNVNSTGPRACYDEGKRCAESLFFDYARMHGVSIKVARIFNTYGPRMRPDDGRVVSNFVVQALKGEDITIYGSGSQTRSFCYVSDLVDGLMRLMASPDAVNGPVNLGNPAEFTIGELASIVVEMTGSQSNIVYCDLPVDDPRQRRPDITIAKDSLDWVPHISLKDGLSQTIDYFESAVANPDDRHPLSAAASR</sequence>
<name>A0ABY5RMI4_9HYPH</name>
<protein>
    <submittedName>
        <fullName evidence="6">SDR family oxidoreductase</fullName>
    </submittedName>
</protein>
<dbReference type="EMBL" id="CP102845">
    <property type="protein sequence ID" value="UVF18438.1"/>
    <property type="molecule type" value="Genomic_DNA"/>
</dbReference>
<evidence type="ECO:0000256" key="4">
    <source>
        <dbReference type="ARBA" id="ARBA00023239"/>
    </source>
</evidence>
<evidence type="ECO:0000313" key="6">
    <source>
        <dbReference type="EMBL" id="UVF18438.1"/>
    </source>
</evidence>
<keyword evidence="3" id="KW-0520">NAD</keyword>
<comment type="cofactor">
    <cofactor evidence="1">
        <name>NAD(+)</name>
        <dbReference type="ChEBI" id="CHEBI:57540"/>
    </cofactor>
</comment>
<dbReference type="CDD" id="cd05230">
    <property type="entry name" value="UGD_SDR_e"/>
    <property type="match status" value="1"/>
</dbReference>
<evidence type="ECO:0000313" key="7">
    <source>
        <dbReference type="Proteomes" id="UP001017257"/>
    </source>
</evidence>
<dbReference type="InterPro" id="IPR044516">
    <property type="entry name" value="UXS-like"/>
</dbReference>
<accession>A0ABY5RMI4</accession>
<proteinExistence type="predicted"/>
<dbReference type="Proteomes" id="UP001017257">
    <property type="component" value="Chromosome"/>
</dbReference>
<dbReference type="PANTHER" id="PTHR43078:SF6">
    <property type="entry name" value="UDP-GLUCURONIC ACID DECARBOXYLASE 1"/>
    <property type="match status" value="1"/>
</dbReference>
<dbReference type="Gene3D" id="3.40.50.720">
    <property type="entry name" value="NAD(P)-binding Rossmann-like Domain"/>
    <property type="match status" value="1"/>
</dbReference>
<dbReference type="InterPro" id="IPR001509">
    <property type="entry name" value="Epimerase_deHydtase"/>
</dbReference>
<feature type="domain" description="NAD-dependent epimerase/dehydratase" evidence="5">
    <location>
        <begin position="35"/>
        <end position="271"/>
    </location>
</feature>
<evidence type="ECO:0000259" key="5">
    <source>
        <dbReference type="Pfam" id="PF01370"/>
    </source>
</evidence>
<dbReference type="Pfam" id="PF01370">
    <property type="entry name" value="Epimerase"/>
    <property type="match status" value="1"/>
</dbReference>
<evidence type="ECO:0000256" key="3">
    <source>
        <dbReference type="ARBA" id="ARBA00023027"/>
    </source>
</evidence>
<dbReference type="PANTHER" id="PTHR43078">
    <property type="entry name" value="UDP-GLUCURONIC ACID DECARBOXYLASE-RELATED"/>
    <property type="match status" value="1"/>
</dbReference>
<keyword evidence="7" id="KW-1185">Reference proteome</keyword>
<reference evidence="6" key="1">
    <citation type="submission" date="2022-08" db="EMBL/GenBank/DDBJ databases">
        <title>Microvirga terrae sp. nov., isolated from soil.</title>
        <authorList>
            <person name="Kim K.H."/>
            <person name="Seo Y.L."/>
            <person name="Kim J.M."/>
            <person name="Lee J.K."/>
            <person name="Han D.M."/>
            <person name="Jeon C.O."/>
        </authorList>
    </citation>
    <scope>NUCLEOTIDE SEQUENCE</scope>
    <source>
        <strain evidence="6">R24</strain>
    </source>
</reference>
<dbReference type="SUPFAM" id="SSF51735">
    <property type="entry name" value="NAD(P)-binding Rossmann-fold domains"/>
    <property type="match status" value="1"/>
</dbReference>
<dbReference type="InterPro" id="IPR036291">
    <property type="entry name" value="NAD(P)-bd_dom_sf"/>
</dbReference>
<evidence type="ECO:0000256" key="2">
    <source>
        <dbReference type="ARBA" id="ARBA00022793"/>
    </source>
</evidence>
<organism evidence="6 7">
    <name type="scientific">Microvirga terrae</name>
    <dbReference type="NCBI Taxonomy" id="2740529"/>
    <lineage>
        <taxon>Bacteria</taxon>
        <taxon>Pseudomonadati</taxon>
        <taxon>Pseudomonadota</taxon>
        <taxon>Alphaproteobacteria</taxon>
        <taxon>Hyphomicrobiales</taxon>
        <taxon>Methylobacteriaceae</taxon>
        <taxon>Microvirga</taxon>
    </lineage>
</organism>
<gene>
    <name evidence="6" type="ORF">HPT29_018330</name>
</gene>
<evidence type="ECO:0000256" key="1">
    <source>
        <dbReference type="ARBA" id="ARBA00001911"/>
    </source>
</evidence>
<keyword evidence="4" id="KW-0456">Lyase</keyword>